<reference evidence="2" key="1">
    <citation type="journal article" date="2019" name="Int. J. Syst. Evol. Microbiol.">
        <title>The Global Catalogue of Microorganisms (GCM) 10K type strain sequencing project: providing services to taxonomists for standard genome sequencing and annotation.</title>
        <authorList>
            <consortium name="The Broad Institute Genomics Platform"/>
            <consortium name="The Broad Institute Genome Sequencing Center for Infectious Disease"/>
            <person name="Wu L."/>
            <person name="Ma J."/>
        </authorList>
    </citation>
    <scope>NUCLEOTIDE SEQUENCE [LARGE SCALE GENOMIC DNA]</scope>
    <source>
        <strain evidence="2">CCUG 48884</strain>
    </source>
</reference>
<keyword evidence="2" id="KW-1185">Reference proteome</keyword>
<evidence type="ECO:0000313" key="2">
    <source>
        <dbReference type="Proteomes" id="UP001597158"/>
    </source>
</evidence>
<sequence>MRLVLRCCDIAPPGSTDGIKNGVCRLFLHPAHGWIMAFGDECARTRKKGATVKFQIRQSANHP</sequence>
<dbReference type="RefSeq" id="WP_002928634.1">
    <property type="nucleotide sequence ID" value="NZ_JARQZE010000008.1"/>
</dbReference>
<accession>A0ABW3WBX0</accession>
<dbReference type="EMBL" id="JBHTMC010000014">
    <property type="protein sequence ID" value="MFD1263522.1"/>
    <property type="molecule type" value="Genomic_DNA"/>
</dbReference>
<organism evidence="1 2">
    <name type="scientific">Thauera mechernichensis</name>
    <dbReference type="NCBI Taxonomy" id="82788"/>
    <lineage>
        <taxon>Bacteria</taxon>
        <taxon>Pseudomonadati</taxon>
        <taxon>Pseudomonadota</taxon>
        <taxon>Betaproteobacteria</taxon>
        <taxon>Rhodocyclales</taxon>
        <taxon>Zoogloeaceae</taxon>
        <taxon>Thauera</taxon>
    </lineage>
</organism>
<protein>
    <submittedName>
        <fullName evidence="1">Uncharacterized protein</fullName>
    </submittedName>
</protein>
<proteinExistence type="predicted"/>
<name>A0ABW3WBX0_9RHOO</name>
<evidence type="ECO:0000313" key="1">
    <source>
        <dbReference type="EMBL" id="MFD1263522.1"/>
    </source>
</evidence>
<dbReference type="Proteomes" id="UP001597158">
    <property type="component" value="Unassembled WGS sequence"/>
</dbReference>
<comment type="caution">
    <text evidence="1">The sequence shown here is derived from an EMBL/GenBank/DDBJ whole genome shotgun (WGS) entry which is preliminary data.</text>
</comment>
<gene>
    <name evidence="1" type="ORF">ACFQ4M_07980</name>
</gene>